<comment type="caution">
    <text evidence="7">The sequence shown here is derived from an EMBL/GenBank/DDBJ whole genome shotgun (WGS) entry which is preliminary data.</text>
</comment>
<reference evidence="7 8" key="1">
    <citation type="submission" date="2024-02" db="EMBL/GenBank/DDBJ databases">
        <title>First draft genome assembly of two strains of Seiridium cardinale.</title>
        <authorList>
            <person name="Emiliani G."/>
            <person name="Scali E."/>
        </authorList>
    </citation>
    <scope>NUCLEOTIDE SEQUENCE [LARGE SCALE GENOMIC DNA]</scope>
    <source>
        <strain evidence="7 8">BM-138-000479</strain>
    </source>
</reference>
<feature type="transmembrane region" description="Helical" evidence="6">
    <location>
        <begin position="227"/>
        <end position="247"/>
    </location>
</feature>
<feature type="transmembrane region" description="Helical" evidence="6">
    <location>
        <begin position="293"/>
        <end position="311"/>
    </location>
</feature>
<dbReference type="SUPFAM" id="SSF103473">
    <property type="entry name" value="MFS general substrate transporter"/>
    <property type="match status" value="1"/>
</dbReference>
<feature type="transmembrane region" description="Helical" evidence="6">
    <location>
        <begin position="77"/>
        <end position="97"/>
    </location>
</feature>
<gene>
    <name evidence="7" type="ORF">SCAR479_08419</name>
</gene>
<evidence type="ECO:0000313" key="8">
    <source>
        <dbReference type="Proteomes" id="UP001465668"/>
    </source>
</evidence>
<feature type="transmembrane region" description="Helical" evidence="6">
    <location>
        <begin position="342"/>
        <end position="364"/>
    </location>
</feature>
<dbReference type="Proteomes" id="UP001465668">
    <property type="component" value="Unassembled WGS sequence"/>
</dbReference>
<feature type="transmembrane region" description="Helical" evidence="6">
    <location>
        <begin position="443"/>
        <end position="467"/>
    </location>
</feature>
<evidence type="ECO:0000256" key="2">
    <source>
        <dbReference type="ARBA" id="ARBA00022448"/>
    </source>
</evidence>
<feature type="transmembrane region" description="Helical" evidence="6">
    <location>
        <begin position="40"/>
        <end position="57"/>
    </location>
</feature>
<name>A0ABR2XMF8_9PEZI</name>
<feature type="transmembrane region" description="Helical" evidence="6">
    <location>
        <begin position="376"/>
        <end position="394"/>
    </location>
</feature>
<feature type="transmembrane region" description="Helical" evidence="6">
    <location>
        <begin position="198"/>
        <end position="215"/>
    </location>
</feature>
<dbReference type="InterPro" id="IPR036259">
    <property type="entry name" value="MFS_trans_sf"/>
</dbReference>
<evidence type="ECO:0000256" key="1">
    <source>
        <dbReference type="ARBA" id="ARBA00004141"/>
    </source>
</evidence>
<accession>A0ABR2XMF8</accession>
<dbReference type="Pfam" id="PF13347">
    <property type="entry name" value="MFS_2"/>
    <property type="match status" value="1"/>
</dbReference>
<keyword evidence="4 6" id="KW-1133">Transmembrane helix</keyword>
<feature type="transmembrane region" description="Helical" evidence="6">
    <location>
        <begin position="473"/>
        <end position="495"/>
    </location>
</feature>
<evidence type="ECO:0000256" key="6">
    <source>
        <dbReference type="SAM" id="Phobius"/>
    </source>
</evidence>
<comment type="subcellular location">
    <subcellularLocation>
        <location evidence="1">Membrane</location>
        <topology evidence="1">Multi-pass membrane protein</topology>
    </subcellularLocation>
</comment>
<dbReference type="Gene3D" id="1.20.1250.20">
    <property type="entry name" value="MFS general substrate transporter like domains"/>
    <property type="match status" value="1"/>
</dbReference>
<feature type="transmembrane region" description="Helical" evidence="6">
    <location>
        <begin position="109"/>
        <end position="128"/>
    </location>
</feature>
<sequence>MRENLLRTDYLYESTLNGSELNQDICHDSRVLHPPKLMHMWLLTCPSLGVQVIWFLLMSSGTPYLLLLGVQNDVASLIWMVGAIFGAFAQPFLGALSDKSSHRWGKRKPFVVGGALGATIPLLALAHAEDIARWIARPAIGYAETSVHWQAQTLAVSCIFIITFALQAYAVGIRAIIIDNCSPNQQYRAASWTMRWNVLGNLILSVLGFTDTMWLSRGSDLRLRFRVLAMTATLCSMVTVGIVFYYIPDSKSDSSDRLPEVISMYGSIMTPRGLKHYWNHLPPLGRKVCKIQLYVWAAWFPVLYYMSTFAYEIALLDNISHEHDTTEQDSSYLLRHAHNYSILAPFAFALGQFVSVLSLCILEYAVPSLSRKLPRLWFISQCFLGCCLLLTFFVQVGTTAVIVVALLGTTGVVGQWVPFALVGAEVSELSTANPDQQTALVMGLHNTAISLPQIASALTCALVLALLRLFDVAYSVAWVFRLASMIVFWSSYLIYKLD</sequence>
<evidence type="ECO:0000256" key="4">
    <source>
        <dbReference type="ARBA" id="ARBA00022989"/>
    </source>
</evidence>
<keyword evidence="5 6" id="KW-0472">Membrane</keyword>
<keyword evidence="8" id="KW-1185">Reference proteome</keyword>
<dbReference type="PANTHER" id="PTHR19432">
    <property type="entry name" value="SUGAR TRANSPORTER"/>
    <property type="match status" value="1"/>
</dbReference>
<proteinExistence type="predicted"/>
<evidence type="ECO:0000256" key="5">
    <source>
        <dbReference type="ARBA" id="ARBA00023136"/>
    </source>
</evidence>
<dbReference type="PANTHER" id="PTHR19432:SF35">
    <property type="entry name" value="SOLUTE CARRIER FAMILY 45 MEMBER 3 ISOFORM X1"/>
    <property type="match status" value="1"/>
</dbReference>
<keyword evidence="2" id="KW-0813">Transport</keyword>
<protein>
    <submittedName>
        <fullName evidence="7">Sucrose transporter</fullName>
    </submittedName>
</protein>
<evidence type="ECO:0000313" key="7">
    <source>
        <dbReference type="EMBL" id="KAK9774864.1"/>
    </source>
</evidence>
<dbReference type="EMBL" id="JARVKM010000038">
    <property type="protein sequence ID" value="KAK9774864.1"/>
    <property type="molecule type" value="Genomic_DNA"/>
</dbReference>
<feature type="transmembrane region" description="Helical" evidence="6">
    <location>
        <begin position="154"/>
        <end position="177"/>
    </location>
</feature>
<evidence type="ECO:0000256" key="3">
    <source>
        <dbReference type="ARBA" id="ARBA00022692"/>
    </source>
</evidence>
<keyword evidence="3 6" id="KW-0812">Transmembrane</keyword>
<organism evidence="7 8">
    <name type="scientific">Seiridium cardinale</name>
    <dbReference type="NCBI Taxonomy" id="138064"/>
    <lineage>
        <taxon>Eukaryota</taxon>
        <taxon>Fungi</taxon>
        <taxon>Dikarya</taxon>
        <taxon>Ascomycota</taxon>
        <taxon>Pezizomycotina</taxon>
        <taxon>Sordariomycetes</taxon>
        <taxon>Xylariomycetidae</taxon>
        <taxon>Amphisphaeriales</taxon>
        <taxon>Sporocadaceae</taxon>
        <taxon>Seiridium</taxon>
    </lineage>
</organism>